<accession>A0A8J2WKP4</accession>
<feature type="chain" id="PRO_5035178403" evidence="2">
    <location>
        <begin position="21"/>
        <end position="101"/>
    </location>
</feature>
<comment type="caution">
    <text evidence="3">The sequence shown here is derived from an EMBL/GenBank/DDBJ whole genome shotgun (WGS) entry which is preliminary data.</text>
</comment>
<dbReference type="AlphaFoldDB" id="A0A8J2WKP4"/>
<keyword evidence="4" id="KW-1185">Reference proteome</keyword>
<evidence type="ECO:0000313" key="4">
    <source>
        <dbReference type="Proteomes" id="UP000789390"/>
    </source>
</evidence>
<name>A0A8J2WKP4_9CRUS</name>
<keyword evidence="2" id="KW-0732">Signal</keyword>
<sequence length="101" mass="11274">MKTMVVLIILFAAFIAAIVSEEQSQNKELFGNSPADLVPEEQRFRTRYYRVLAIRLAGRGNKEKGLVKPSAIINGYSGYQSGYGFFRGRRSSSTETEESSS</sequence>
<feature type="signal peptide" evidence="2">
    <location>
        <begin position="1"/>
        <end position="20"/>
    </location>
</feature>
<feature type="region of interest" description="Disordered" evidence="1">
    <location>
        <begin position="75"/>
        <end position="101"/>
    </location>
</feature>
<organism evidence="3 4">
    <name type="scientific">Daphnia galeata</name>
    <dbReference type="NCBI Taxonomy" id="27404"/>
    <lineage>
        <taxon>Eukaryota</taxon>
        <taxon>Metazoa</taxon>
        <taxon>Ecdysozoa</taxon>
        <taxon>Arthropoda</taxon>
        <taxon>Crustacea</taxon>
        <taxon>Branchiopoda</taxon>
        <taxon>Diplostraca</taxon>
        <taxon>Cladocera</taxon>
        <taxon>Anomopoda</taxon>
        <taxon>Daphniidae</taxon>
        <taxon>Daphnia</taxon>
    </lineage>
</organism>
<feature type="compositionally biased region" description="Low complexity" evidence="1">
    <location>
        <begin position="75"/>
        <end position="94"/>
    </location>
</feature>
<gene>
    <name evidence="3" type="ORF">DGAL_LOCUS4985</name>
</gene>
<protein>
    <submittedName>
        <fullName evidence="3">Uncharacterized protein</fullName>
    </submittedName>
</protein>
<evidence type="ECO:0000256" key="2">
    <source>
        <dbReference type="SAM" id="SignalP"/>
    </source>
</evidence>
<evidence type="ECO:0000313" key="3">
    <source>
        <dbReference type="EMBL" id="CAH0102565.1"/>
    </source>
</evidence>
<evidence type="ECO:0000256" key="1">
    <source>
        <dbReference type="SAM" id="MobiDB-lite"/>
    </source>
</evidence>
<reference evidence="3" key="1">
    <citation type="submission" date="2021-11" db="EMBL/GenBank/DDBJ databases">
        <authorList>
            <person name="Schell T."/>
        </authorList>
    </citation>
    <scope>NUCLEOTIDE SEQUENCE</scope>
    <source>
        <strain evidence="3">M5</strain>
    </source>
</reference>
<dbReference type="EMBL" id="CAKKLH010000087">
    <property type="protein sequence ID" value="CAH0102565.1"/>
    <property type="molecule type" value="Genomic_DNA"/>
</dbReference>
<dbReference type="Proteomes" id="UP000789390">
    <property type="component" value="Unassembled WGS sequence"/>
</dbReference>
<proteinExistence type="predicted"/>